<evidence type="ECO:0000256" key="4">
    <source>
        <dbReference type="ARBA" id="ARBA00022723"/>
    </source>
</evidence>
<dbReference type="SUPFAM" id="SSF55920">
    <property type="entry name" value="Creatinase/aminopeptidase"/>
    <property type="match status" value="1"/>
</dbReference>
<dbReference type="InterPro" id="IPR000994">
    <property type="entry name" value="Pept_M24"/>
</dbReference>
<keyword evidence="5 6" id="KW-0378">Hydrolase</keyword>
<dbReference type="HAMAP" id="MF_01974">
    <property type="entry name" value="MetAP_1"/>
    <property type="match status" value="1"/>
</dbReference>
<evidence type="ECO:0000256" key="3">
    <source>
        <dbReference type="ARBA" id="ARBA00022670"/>
    </source>
</evidence>
<dbReference type="PRINTS" id="PR00599">
    <property type="entry name" value="MAPEPTIDASE"/>
</dbReference>
<comment type="catalytic activity">
    <reaction evidence="6 7">
        <text>Release of N-terminal amino acids, preferentially methionine, from peptides and arylamides.</text>
        <dbReference type="EC" id="3.4.11.18"/>
    </reaction>
</comment>
<reference evidence="9 10" key="1">
    <citation type="submission" date="2018-08" db="EMBL/GenBank/DDBJ databases">
        <title>A genome reference for cultivated species of the human gut microbiota.</title>
        <authorList>
            <person name="Zou Y."/>
            <person name="Xue W."/>
            <person name="Luo G."/>
        </authorList>
    </citation>
    <scope>NUCLEOTIDE SEQUENCE [LARGE SCALE GENOMIC DNA]</scope>
    <source>
        <strain evidence="9 10">AM25-6</strain>
    </source>
</reference>
<comment type="subunit">
    <text evidence="6">Monomer.</text>
</comment>
<dbReference type="InterPro" id="IPR001714">
    <property type="entry name" value="Pept_M24_MAP"/>
</dbReference>
<dbReference type="AlphaFoldDB" id="A0A3E3DV76"/>
<dbReference type="RefSeq" id="WP_117532800.1">
    <property type="nucleotide sequence ID" value="NZ_QUSM01000008.1"/>
</dbReference>
<comment type="function">
    <text evidence="1 6">Removes the N-terminal methionine from nascent proteins. The N-terminal methionine is often cleaved when the second residue in the primary sequence is small and uncharged (Met-Ala-, Cys, Gly, Pro, Ser, Thr, or Val). Requires deformylation of the N(alpha)-formylated initiator methionine before it can be hydrolyzed.</text>
</comment>
<dbReference type="GO" id="GO:0046872">
    <property type="term" value="F:metal ion binding"/>
    <property type="evidence" value="ECO:0007669"/>
    <property type="project" value="UniProtKB-UniRule"/>
</dbReference>
<name>A0A3E3DV76_9FIRM</name>
<accession>A0A3E3DV76</accession>
<evidence type="ECO:0000313" key="10">
    <source>
        <dbReference type="Proteomes" id="UP000261212"/>
    </source>
</evidence>
<comment type="cofactor">
    <cofactor evidence="6">
        <name>Co(2+)</name>
        <dbReference type="ChEBI" id="CHEBI:48828"/>
    </cofactor>
    <cofactor evidence="6">
        <name>Zn(2+)</name>
        <dbReference type="ChEBI" id="CHEBI:29105"/>
    </cofactor>
    <cofactor evidence="6">
        <name>Mn(2+)</name>
        <dbReference type="ChEBI" id="CHEBI:29035"/>
    </cofactor>
    <cofactor evidence="6">
        <name>Fe(2+)</name>
        <dbReference type="ChEBI" id="CHEBI:29033"/>
    </cofactor>
    <text evidence="6">Binds 2 divalent metal cations per subunit. Has a high-affinity and a low affinity metal-binding site. The true nature of the physiological cofactor is under debate. The enzyme is active with cobalt, zinc, manganese or divalent iron ions. Most likely, methionine aminopeptidases function as mononuclear Fe(2+)-metalloproteases under physiological conditions, and the catalytically relevant metal-binding site has been assigned to the histidine-containing high-affinity site.</text>
</comment>
<feature type="binding site" evidence="6">
    <location>
        <position position="202"/>
    </location>
    <ligand>
        <name>a divalent metal cation</name>
        <dbReference type="ChEBI" id="CHEBI:60240"/>
        <label>2</label>
        <note>catalytic</note>
    </ligand>
</feature>
<keyword evidence="4 6" id="KW-0479">Metal-binding</keyword>
<gene>
    <name evidence="6 9" type="primary">map</name>
    <name evidence="9" type="ORF">DW687_11380</name>
</gene>
<dbReference type="GO" id="GO:0004239">
    <property type="term" value="F:initiator methionyl aminopeptidase activity"/>
    <property type="evidence" value="ECO:0007669"/>
    <property type="project" value="UniProtKB-UniRule"/>
</dbReference>
<dbReference type="PANTHER" id="PTHR43330:SF27">
    <property type="entry name" value="METHIONINE AMINOPEPTIDASE"/>
    <property type="match status" value="1"/>
</dbReference>
<dbReference type="EC" id="3.4.11.18" evidence="6 7"/>
<organism evidence="9 10">
    <name type="scientific">Anaerofustis stercorihominis</name>
    <dbReference type="NCBI Taxonomy" id="214853"/>
    <lineage>
        <taxon>Bacteria</taxon>
        <taxon>Bacillati</taxon>
        <taxon>Bacillota</taxon>
        <taxon>Clostridia</taxon>
        <taxon>Eubacteriales</taxon>
        <taxon>Eubacteriaceae</taxon>
        <taxon>Anaerofustis</taxon>
    </lineage>
</organism>
<feature type="binding site" evidence="6">
    <location>
        <position position="106"/>
    </location>
    <ligand>
        <name>a divalent metal cation</name>
        <dbReference type="ChEBI" id="CHEBI:60240"/>
        <label>2</label>
        <note>catalytic</note>
    </ligand>
</feature>
<evidence type="ECO:0000313" key="9">
    <source>
        <dbReference type="EMBL" id="RGD73055.1"/>
    </source>
</evidence>
<dbReference type="GO" id="GO:0070006">
    <property type="term" value="F:metalloaminopeptidase activity"/>
    <property type="evidence" value="ECO:0007669"/>
    <property type="project" value="UniProtKB-UniRule"/>
</dbReference>
<comment type="similarity">
    <text evidence="6">Belongs to the peptidase M24A family. Methionine aminopeptidase type 1 subfamily.</text>
</comment>
<dbReference type="GO" id="GO:0005829">
    <property type="term" value="C:cytosol"/>
    <property type="evidence" value="ECO:0007669"/>
    <property type="project" value="TreeGrafter"/>
</dbReference>
<feature type="binding site" evidence="6">
    <location>
        <position position="169"/>
    </location>
    <ligand>
        <name>a divalent metal cation</name>
        <dbReference type="ChEBI" id="CHEBI:60240"/>
        <label>2</label>
        <note>catalytic</note>
    </ligand>
</feature>
<dbReference type="PROSITE" id="PS00680">
    <property type="entry name" value="MAP_1"/>
    <property type="match status" value="1"/>
</dbReference>
<dbReference type="CDD" id="cd01086">
    <property type="entry name" value="MetAP1"/>
    <property type="match status" value="1"/>
</dbReference>
<dbReference type="InterPro" id="IPR036005">
    <property type="entry name" value="Creatinase/aminopeptidase-like"/>
</dbReference>
<evidence type="ECO:0000256" key="7">
    <source>
        <dbReference type="RuleBase" id="RU003653"/>
    </source>
</evidence>
<dbReference type="Proteomes" id="UP000261212">
    <property type="component" value="Unassembled WGS sequence"/>
</dbReference>
<feature type="binding site" evidence="6">
    <location>
        <position position="176"/>
    </location>
    <ligand>
        <name>substrate</name>
    </ligand>
</feature>
<evidence type="ECO:0000259" key="8">
    <source>
        <dbReference type="Pfam" id="PF00557"/>
    </source>
</evidence>
<keyword evidence="3 6" id="KW-0645">Protease</keyword>
<protein>
    <recommendedName>
        <fullName evidence="6 7">Methionine aminopeptidase</fullName>
        <shortName evidence="6">MAP</shortName>
        <shortName evidence="6">MetAP</shortName>
        <ecNumber evidence="6 7">3.4.11.18</ecNumber>
    </recommendedName>
    <alternativeName>
        <fullName evidence="6">Peptidase M</fullName>
    </alternativeName>
</protein>
<comment type="caution">
    <text evidence="9">The sequence shown here is derived from an EMBL/GenBank/DDBJ whole genome shotgun (WGS) entry which is preliminary data.</text>
</comment>
<feature type="domain" description="Peptidase M24" evidence="8">
    <location>
        <begin position="12"/>
        <end position="240"/>
    </location>
</feature>
<dbReference type="EMBL" id="QUSM01000008">
    <property type="protein sequence ID" value="RGD73055.1"/>
    <property type="molecule type" value="Genomic_DNA"/>
</dbReference>
<feature type="binding site" evidence="6">
    <location>
        <position position="233"/>
    </location>
    <ligand>
        <name>a divalent metal cation</name>
        <dbReference type="ChEBI" id="CHEBI:60240"/>
        <label>1</label>
    </ligand>
</feature>
<evidence type="ECO:0000256" key="2">
    <source>
        <dbReference type="ARBA" id="ARBA00022438"/>
    </source>
</evidence>
<dbReference type="GO" id="GO:0006508">
    <property type="term" value="P:proteolysis"/>
    <property type="evidence" value="ECO:0007669"/>
    <property type="project" value="UniProtKB-KW"/>
</dbReference>
<dbReference type="InterPro" id="IPR002467">
    <property type="entry name" value="Pept_M24A_MAP1"/>
</dbReference>
<dbReference type="NCBIfam" id="TIGR00500">
    <property type="entry name" value="met_pdase_I"/>
    <property type="match status" value="1"/>
</dbReference>
<feature type="binding site" evidence="6">
    <location>
        <position position="77"/>
    </location>
    <ligand>
        <name>substrate</name>
    </ligand>
</feature>
<evidence type="ECO:0000256" key="6">
    <source>
        <dbReference type="HAMAP-Rule" id="MF_01974"/>
    </source>
</evidence>
<feature type="binding site" evidence="6">
    <location>
        <position position="233"/>
    </location>
    <ligand>
        <name>a divalent metal cation</name>
        <dbReference type="ChEBI" id="CHEBI:60240"/>
        <label>2</label>
        <note>catalytic</note>
    </ligand>
</feature>
<dbReference type="Pfam" id="PF00557">
    <property type="entry name" value="Peptidase_M24"/>
    <property type="match status" value="1"/>
</dbReference>
<feature type="binding site" evidence="6">
    <location>
        <position position="106"/>
    </location>
    <ligand>
        <name>a divalent metal cation</name>
        <dbReference type="ChEBI" id="CHEBI:60240"/>
        <label>1</label>
    </ligand>
</feature>
<sequence>MIVLKSDHEIDLMKKAGNITAKAHDAVKRYIKPGMSTSDLDKLVEDVILTNDATPAFKGYMGFPKSICSSINDEVVHGIPDKKTIINDGDIVSVDIGAFYDGYVGDQAKTYMVGNVSDTAKKLVEVTRQSFFEGLKCVKEGYRISDISREIQNYAESYGFSLVRDYTGHGVGQEMHEDPAVPNYVGPRKGPRLLKGMTIAIEPMVNEGTYDVHVLDNGWTVVTDDGKLSAHYEHSVAVTDGEPIILTLL</sequence>
<dbReference type="PANTHER" id="PTHR43330">
    <property type="entry name" value="METHIONINE AMINOPEPTIDASE"/>
    <property type="match status" value="1"/>
</dbReference>
<evidence type="ECO:0000256" key="1">
    <source>
        <dbReference type="ARBA" id="ARBA00002521"/>
    </source>
</evidence>
<dbReference type="Gene3D" id="3.90.230.10">
    <property type="entry name" value="Creatinase/methionine aminopeptidase superfamily"/>
    <property type="match status" value="1"/>
</dbReference>
<proteinExistence type="inferred from homology"/>
<keyword evidence="2 6" id="KW-0031">Aminopeptidase</keyword>
<feature type="binding site" evidence="6">
    <location>
        <position position="95"/>
    </location>
    <ligand>
        <name>a divalent metal cation</name>
        <dbReference type="ChEBI" id="CHEBI:60240"/>
        <label>1</label>
    </ligand>
</feature>
<evidence type="ECO:0000256" key="5">
    <source>
        <dbReference type="ARBA" id="ARBA00022801"/>
    </source>
</evidence>